<dbReference type="Gene3D" id="3.40.800.20">
    <property type="entry name" value="Histone deacetylase domain"/>
    <property type="match status" value="1"/>
</dbReference>
<dbReference type="PANTHER" id="PTHR10625">
    <property type="entry name" value="HISTONE DEACETYLASE HDAC1-RELATED"/>
    <property type="match status" value="1"/>
</dbReference>
<organism evidence="3 4">
    <name type="scientific">Keguizhuia sedimenti</name>
    <dbReference type="NCBI Taxonomy" id="3064264"/>
    <lineage>
        <taxon>Bacteria</taxon>
        <taxon>Pseudomonadati</taxon>
        <taxon>Pseudomonadota</taxon>
        <taxon>Betaproteobacteria</taxon>
        <taxon>Burkholderiales</taxon>
        <taxon>Oxalobacteraceae</taxon>
        <taxon>Keguizhuia</taxon>
    </lineage>
</organism>
<dbReference type="RefSeq" id="WP_338436628.1">
    <property type="nucleotide sequence ID" value="NZ_JAUYVH010000004.1"/>
</dbReference>
<dbReference type="PANTHER" id="PTHR10625:SF10">
    <property type="entry name" value="HISTONE DEACETYLASE HDAC1"/>
    <property type="match status" value="1"/>
</dbReference>
<proteinExistence type="inferred from homology"/>
<evidence type="ECO:0000313" key="3">
    <source>
        <dbReference type="EMBL" id="MDQ9170606.1"/>
    </source>
</evidence>
<dbReference type="InterPro" id="IPR037138">
    <property type="entry name" value="His_deacetylse_dom_sf"/>
</dbReference>
<name>A0ABU1BNN5_9BURK</name>
<dbReference type="InterPro" id="IPR023696">
    <property type="entry name" value="Ureohydrolase_dom_sf"/>
</dbReference>
<evidence type="ECO:0000259" key="2">
    <source>
        <dbReference type="Pfam" id="PF00850"/>
    </source>
</evidence>
<feature type="domain" description="Histone deacetylase" evidence="2">
    <location>
        <begin position="21"/>
        <end position="308"/>
    </location>
</feature>
<evidence type="ECO:0000256" key="1">
    <source>
        <dbReference type="ARBA" id="ARBA00005947"/>
    </source>
</evidence>
<accession>A0ABU1BNN5</accession>
<dbReference type="Pfam" id="PF00850">
    <property type="entry name" value="Hist_deacetyl"/>
    <property type="match status" value="1"/>
</dbReference>
<gene>
    <name evidence="3" type="ORF">Q8A64_09305</name>
</gene>
<dbReference type="Proteomes" id="UP001225596">
    <property type="component" value="Unassembled WGS sequence"/>
</dbReference>
<evidence type="ECO:0000313" key="4">
    <source>
        <dbReference type="Proteomes" id="UP001225596"/>
    </source>
</evidence>
<dbReference type="SUPFAM" id="SSF52768">
    <property type="entry name" value="Arginase/deacetylase"/>
    <property type="match status" value="1"/>
</dbReference>
<dbReference type="InterPro" id="IPR023801">
    <property type="entry name" value="His_deacetylse_dom"/>
</dbReference>
<keyword evidence="4" id="KW-1185">Reference proteome</keyword>
<sequence length="313" mass="34026">MMTTLIYSHSACFEHRPGPSHPESPERLKAVLSALQGPEFSSLEWRDAPMGTRDQVVLIHDPDFVDQVEHNVPKNGYVALDAGDTVMSPGSWEAVMRCVGAACAGVDAVMNREADNVFCATRPCGHHAEPDRAMGFCIFNQAAIAAAYAYEVHKLERVAVIDFDVHHGNGTQAAFYSRPELFYASSHQSPLYPGTGSKKETGVANNIVNVPLPPGCDSALFRSRIEAEMLPAIRQFNPELIIISAGFDAHHSDPLAGLNLQDDDYRWITEELMKIADETCQGRIVSILEGGYSLGGLASSTAAHVRALMSAHH</sequence>
<dbReference type="InterPro" id="IPR000286">
    <property type="entry name" value="HDACs"/>
</dbReference>
<dbReference type="EMBL" id="JAUYVH010000004">
    <property type="protein sequence ID" value="MDQ9170606.1"/>
    <property type="molecule type" value="Genomic_DNA"/>
</dbReference>
<protein>
    <submittedName>
        <fullName evidence="3">Histone deacetylase family protein</fullName>
    </submittedName>
</protein>
<reference evidence="3 4" key="1">
    <citation type="submission" date="2023-08" db="EMBL/GenBank/DDBJ databases">
        <title>Oxalobacteraceae gen .nov., isolated from river sludge outside the plant.</title>
        <authorList>
            <person name="Zhao S.Y."/>
        </authorList>
    </citation>
    <scope>NUCLEOTIDE SEQUENCE [LARGE SCALE GENOMIC DNA]</scope>
    <source>
        <strain evidence="3 4">R-40</strain>
    </source>
</reference>
<comment type="caution">
    <text evidence="3">The sequence shown here is derived from an EMBL/GenBank/DDBJ whole genome shotgun (WGS) entry which is preliminary data.</text>
</comment>
<dbReference type="CDD" id="cd11599">
    <property type="entry name" value="HDAC_classII_2"/>
    <property type="match status" value="1"/>
</dbReference>
<dbReference type="PRINTS" id="PR01270">
    <property type="entry name" value="HDASUPER"/>
</dbReference>
<comment type="similarity">
    <text evidence="1">Belongs to the histone deacetylase family.</text>
</comment>